<feature type="transmembrane region" description="Helical" evidence="1">
    <location>
        <begin position="25"/>
        <end position="43"/>
    </location>
</feature>
<keyword evidence="1" id="KW-0472">Membrane</keyword>
<accession>A0ABP9E9C9</accession>
<dbReference type="RefSeq" id="WP_274230505.1">
    <property type="nucleotide sequence ID" value="NZ_BAABHQ010000004.1"/>
</dbReference>
<gene>
    <name evidence="2" type="ORF">GCM10023203_22160</name>
</gene>
<evidence type="ECO:0000256" key="1">
    <source>
        <dbReference type="SAM" id="Phobius"/>
    </source>
</evidence>
<protein>
    <submittedName>
        <fullName evidence="2">Uncharacterized protein</fullName>
    </submittedName>
</protein>
<evidence type="ECO:0000313" key="3">
    <source>
        <dbReference type="Proteomes" id="UP001500457"/>
    </source>
</evidence>
<evidence type="ECO:0000313" key="2">
    <source>
        <dbReference type="EMBL" id="GAA4872091.1"/>
    </source>
</evidence>
<organism evidence="2 3">
    <name type="scientific">Actinomycetospora straminea</name>
    <dbReference type="NCBI Taxonomy" id="663607"/>
    <lineage>
        <taxon>Bacteria</taxon>
        <taxon>Bacillati</taxon>
        <taxon>Actinomycetota</taxon>
        <taxon>Actinomycetes</taxon>
        <taxon>Pseudonocardiales</taxon>
        <taxon>Pseudonocardiaceae</taxon>
        <taxon>Actinomycetospora</taxon>
    </lineage>
</organism>
<proteinExistence type="predicted"/>
<keyword evidence="1" id="KW-0812">Transmembrane</keyword>
<dbReference type="EMBL" id="BAABHQ010000004">
    <property type="protein sequence ID" value="GAA4872091.1"/>
    <property type="molecule type" value="Genomic_DNA"/>
</dbReference>
<dbReference type="Proteomes" id="UP001500457">
    <property type="component" value="Unassembled WGS sequence"/>
</dbReference>
<sequence>MIAAVIIAALLTVIAAQTRAVGAAVVLGVITVALLAVVAPGLVTGTGDVLGAIATGIGDALSAASAGART</sequence>
<name>A0ABP9E9C9_9PSEU</name>
<comment type="caution">
    <text evidence="2">The sequence shown here is derived from an EMBL/GenBank/DDBJ whole genome shotgun (WGS) entry which is preliminary data.</text>
</comment>
<keyword evidence="3" id="KW-1185">Reference proteome</keyword>
<keyword evidence="1" id="KW-1133">Transmembrane helix</keyword>
<reference evidence="3" key="1">
    <citation type="journal article" date="2019" name="Int. J. Syst. Evol. Microbiol.">
        <title>The Global Catalogue of Microorganisms (GCM) 10K type strain sequencing project: providing services to taxonomists for standard genome sequencing and annotation.</title>
        <authorList>
            <consortium name="The Broad Institute Genomics Platform"/>
            <consortium name="The Broad Institute Genome Sequencing Center for Infectious Disease"/>
            <person name="Wu L."/>
            <person name="Ma J."/>
        </authorList>
    </citation>
    <scope>NUCLEOTIDE SEQUENCE [LARGE SCALE GENOMIC DNA]</scope>
    <source>
        <strain evidence="3">JCM 17983</strain>
    </source>
</reference>